<feature type="active site" evidence="8">
    <location>
        <position position="139"/>
    </location>
</feature>
<keyword evidence="3 8" id="KW-0540">Nuclease</keyword>
<dbReference type="Gene3D" id="3.30.420.10">
    <property type="entry name" value="Ribonuclease H-like superfamily/Ribonuclease H"/>
    <property type="match status" value="1"/>
</dbReference>
<keyword evidence="5 8" id="KW-0269">Exonuclease</keyword>
<reference evidence="10 11" key="1">
    <citation type="submission" date="2018-01" db="EMBL/GenBank/DDBJ databases">
        <title>Twenty Corynebacterium bovis Genomes.</title>
        <authorList>
            <person name="Gulvik C.A."/>
        </authorList>
    </citation>
    <scope>NUCLEOTIDE SEQUENCE [LARGE SCALE GENOMIC DNA]</scope>
    <source>
        <strain evidence="10 11">F6900</strain>
    </source>
</reference>
<dbReference type="CDD" id="cd06135">
    <property type="entry name" value="Orn"/>
    <property type="match status" value="1"/>
</dbReference>
<comment type="subcellular location">
    <subcellularLocation>
        <location evidence="8">Cytoplasm</location>
    </subcellularLocation>
</comment>
<evidence type="ECO:0000256" key="7">
    <source>
        <dbReference type="ARBA" id="ARBA00070964"/>
    </source>
</evidence>
<comment type="similarity">
    <text evidence="1 8">Belongs to the oligoribonuclease family.</text>
</comment>
<comment type="function">
    <text evidence="6 8">3'-to-5' exoribonuclease specific for small oligoribonucleotides.</text>
</comment>
<dbReference type="EC" id="3.1.-.-" evidence="8"/>
<dbReference type="InterPro" id="IPR036397">
    <property type="entry name" value="RNaseH_sf"/>
</dbReference>
<evidence type="ECO:0000256" key="1">
    <source>
        <dbReference type="ARBA" id="ARBA00009921"/>
    </source>
</evidence>
<dbReference type="InterPro" id="IPR022894">
    <property type="entry name" value="Oligoribonuclease"/>
</dbReference>
<protein>
    <recommendedName>
        <fullName evidence="7 8">Oligoribonuclease</fullName>
        <ecNumber evidence="8">3.1.-.-</ecNumber>
    </recommendedName>
</protein>
<dbReference type="InterPro" id="IPR012337">
    <property type="entry name" value="RNaseH-like_sf"/>
</dbReference>
<proteinExistence type="inferred from homology"/>
<dbReference type="HAMAP" id="MF_00045">
    <property type="entry name" value="Oligoribonuclease"/>
    <property type="match status" value="1"/>
</dbReference>
<dbReference type="PANTHER" id="PTHR11046:SF0">
    <property type="entry name" value="OLIGORIBONUCLEASE, MITOCHONDRIAL"/>
    <property type="match status" value="1"/>
</dbReference>
<dbReference type="PANTHER" id="PTHR11046">
    <property type="entry name" value="OLIGORIBONUCLEASE, MITOCHONDRIAL"/>
    <property type="match status" value="1"/>
</dbReference>
<keyword evidence="2 8" id="KW-0963">Cytoplasm</keyword>
<evidence type="ECO:0000259" key="9">
    <source>
        <dbReference type="SMART" id="SM00479"/>
    </source>
</evidence>
<evidence type="ECO:0000313" key="11">
    <source>
        <dbReference type="Proteomes" id="UP000276526"/>
    </source>
</evidence>
<dbReference type="EMBL" id="PQNK01000020">
    <property type="protein sequence ID" value="RRO85613.1"/>
    <property type="molecule type" value="Genomic_DNA"/>
</dbReference>
<evidence type="ECO:0000256" key="2">
    <source>
        <dbReference type="ARBA" id="ARBA00022490"/>
    </source>
</evidence>
<dbReference type="Proteomes" id="UP000276526">
    <property type="component" value="Unassembled WGS sequence"/>
</dbReference>
<dbReference type="NCBIfam" id="NF003765">
    <property type="entry name" value="PRK05359.1"/>
    <property type="match status" value="1"/>
</dbReference>
<evidence type="ECO:0000256" key="8">
    <source>
        <dbReference type="HAMAP-Rule" id="MF_00045"/>
    </source>
</evidence>
<accession>A0A3R8PFQ8</accession>
<dbReference type="GO" id="GO:0003676">
    <property type="term" value="F:nucleic acid binding"/>
    <property type="evidence" value="ECO:0007669"/>
    <property type="project" value="InterPro"/>
</dbReference>
<evidence type="ECO:0000256" key="6">
    <source>
        <dbReference type="ARBA" id="ARBA00057155"/>
    </source>
</evidence>
<organism evidence="10 11">
    <name type="scientific">Corynebacterium bovis</name>
    <dbReference type="NCBI Taxonomy" id="36808"/>
    <lineage>
        <taxon>Bacteria</taxon>
        <taxon>Bacillati</taxon>
        <taxon>Actinomycetota</taxon>
        <taxon>Actinomycetes</taxon>
        <taxon>Mycobacteriales</taxon>
        <taxon>Corynebacteriaceae</taxon>
        <taxon>Corynebacterium</taxon>
    </lineage>
</organism>
<dbReference type="RefSeq" id="WP_125172975.1">
    <property type="nucleotide sequence ID" value="NZ_JAPJOD010000148.1"/>
</dbReference>
<dbReference type="Pfam" id="PF00929">
    <property type="entry name" value="RNase_T"/>
    <property type="match status" value="1"/>
</dbReference>
<dbReference type="InterPro" id="IPR013520">
    <property type="entry name" value="Ribonucl_H"/>
</dbReference>
<dbReference type="SUPFAM" id="SSF53098">
    <property type="entry name" value="Ribonuclease H-like"/>
    <property type="match status" value="1"/>
</dbReference>
<name>A0A3R8PFQ8_9CORY</name>
<gene>
    <name evidence="8" type="primary">orn</name>
    <name evidence="10" type="ORF">CXF48_10030</name>
</gene>
<dbReference type="FunFam" id="3.30.420.10:FF:000003">
    <property type="entry name" value="Oligoribonuclease"/>
    <property type="match status" value="1"/>
</dbReference>
<dbReference type="SMART" id="SM00479">
    <property type="entry name" value="EXOIII"/>
    <property type="match status" value="1"/>
</dbReference>
<dbReference type="GO" id="GO:0005737">
    <property type="term" value="C:cytoplasm"/>
    <property type="evidence" value="ECO:0007669"/>
    <property type="project" value="UniProtKB-SubCell"/>
</dbReference>
<evidence type="ECO:0000256" key="5">
    <source>
        <dbReference type="ARBA" id="ARBA00022839"/>
    </source>
</evidence>
<sequence length="222" mass="24274">MSSGNTTPNQIAKNDRIVWADCEMTGLDPSRHVLVEIAVVVTDADLKPLDDGIDIVIHATDDELAEMDDYVTTMHRSSGLTDEIRASSVSVAEAERRVIDYLRRFIAVEGAAPLAGNSIATDRRFIAEQMPGLDAFLHYRMIDVSSVKELARRWYPRTYSGQPGKGMAHRALADILESIRELDFYRRTVFVAQPGPTSLQVDAAAKESVRAVPVGGSADTAG</sequence>
<evidence type="ECO:0000256" key="3">
    <source>
        <dbReference type="ARBA" id="ARBA00022722"/>
    </source>
</evidence>
<dbReference type="AlphaFoldDB" id="A0A3R8PFQ8"/>
<evidence type="ECO:0000256" key="4">
    <source>
        <dbReference type="ARBA" id="ARBA00022801"/>
    </source>
</evidence>
<keyword evidence="4 8" id="KW-0378">Hydrolase</keyword>
<dbReference type="GO" id="GO:0000175">
    <property type="term" value="F:3'-5'-RNA exonuclease activity"/>
    <property type="evidence" value="ECO:0007669"/>
    <property type="project" value="InterPro"/>
</dbReference>
<comment type="caution">
    <text evidence="10">The sequence shown here is derived from an EMBL/GenBank/DDBJ whole genome shotgun (WGS) entry which is preliminary data.</text>
</comment>
<evidence type="ECO:0000313" key="10">
    <source>
        <dbReference type="EMBL" id="RRO85613.1"/>
    </source>
</evidence>
<feature type="domain" description="Exonuclease" evidence="9">
    <location>
        <begin position="16"/>
        <end position="191"/>
    </location>
</feature>